<dbReference type="InterPro" id="IPR013785">
    <property type="entry name" value="Aldolase_TIM"/>
</dbReference>
<dbReference type="InterPro" id="IPR004559">
    <property type="entry name" value="HemW-like"/>
</dbReference>
<accession>A0A9D1YBP5</accession>
<evidence type="ECO:0000256" key="2">
    <source>
        <dbReference type="ARBA" id="ARBA00017228"/>
    </source>
</evidence>
<dbReference type="CDD" id="cd01335">
    <property type="entry name" value="Radical_SAM"/>
    <property type="match status" value="1"/>
</dbReference>
<evidence type="ECO:0000256" key="9">
    <source>
        <dbReference type="RuleBase" id="RU364116"/>
    </source>
</evidence>
<dbReference type="InterPro" id="IPR007197">
    <property type="entry name" value="rSAM"/>
</dbReference>
<comment type="function">
    <text evidence="9">Probably acts as a heme chaperone, transferring heme to an unknown acceptor. Binds one molecule of heme per monomer, possibly covalently. Binds 1 [4Fe-4S] cluster. The cluster is coordinated with 3 cysteines and an exchangeable S-adenosyl-L-methionine.</text>
</comment>
<dbReference type="SMART" id="SM00729">
    <property type="entry name" value="Elp3"/>
    <property type="match status" value="1"/>
</dbReference>
<comment type="similarity">
    <text evidence="1">Belongs to the anaerobic coproporphyrinogen-III oxidase family. HemW subfamily.</text>
</comment>
<keyword evidence="6 9" id="KW-0408">Iron</keyword>
<evidence type="ECO:0000256" key="6">
    <source>
        <dbReference type="ARBA" id="ARBA00023004"/>
    </source>
</evidence>
<dbReference type="NCBIfam" id="TIGR00539">
    <property type="entry name" value="hemN_rel"/>
    <property type="match status" value="1"/>
</dbReference>
<evidence type="ECO:0000313" key="12">
    <source>
        <dbReference type="Proteomes" id="UP000823915"/>
    </source>
</evidence>
<reference evidence="11" key="1">
    <citation type="journal article" date="2021" name="PeerJ">
        <title>Extensive microbial diversity within the chicken gut microbiome revealed by metagenomics and culture.</title>
        <authorList>
            <person name="Gilroy R."/>
            <person name="Ravi A."/>
            <person name="Getino M."/>
            <person name="Pursley I."/>
            <person name="Horton D.L."/>
            <person name="Alikhan N.F."/>
            <person name="Baker D."/>
            <person name="Gharbi K."/>
            <person name="Hall N."/>
            <person name="Watson M."/>
            <person name="Adriaenssens E.M."/>
            <person name="Foster-Nyarko E."/>
            <person name="Jarju S."/>
            <person name="Secka A."/>
            <person name="Antonio M."/>
            <person name="Oren A."/>
            <person name="Chaudhuri R.R."/>
            <person name="La Ragione R."/>
            <person name="Hildebrand F."/>
            <person name="Pallen M.J."/>
        </authorList>
    </citation>
    <scope>NUCLEOTIDE SEQUENCE</scope>
    <source>
        <strain evidence="11">1282</strain>
    </source>
</reference>
<dbReference type="InterPro" id="IPR058240">
    <property type="entry name" value="rSAM_sf"/>
</dbReference>
<dbReference type="AlphaFoldDB" id="A0A9D1YBP5"/>
<dbReference type="GO" id="GO:0005737">
    <property type="term" value="C:cytoplasm"/>
    <property type="evidence" value="ECO:0007669"/>
    <property type="project" value="UniProtKB-SubCell"/>
</dbReference>
<keyword evidence="5 9" id="KW-0479">Metal-binding</keyword>
<dbReference type="SFLD" id="SFLDS00029">
    <property type="entry name" value="Radical_SAM"/>
    <property type="match status" value="1"/>
</dbReference>
<keyword evidence="8 9" id="KW-0143">Chaperone</keyword>
<keyword evidence="7 9" id="KW-0411">Iron-sulfur</keyword>
<dbReference type="InterPro" id="IPR034505">
    <property type="entry name" value="Coproporphyrinogen-III_oxidase"/>
</dbReference>
<dbReference type="GO" id="GO:0006779">
    <property type="term" value="P:porphyrin-containing compound biosynthetic process"/>
    <property type="evidence" value="ECO:0007669"/>
    <property type="project" value="InterPro"/>
</dbReference>
<dbReference type="PANTHER" id="PTHR13932:SF5">
    <property type="entry name" value="RADICAL S-ADENOSYL METHIONINE DOMAIN-CONTAINING PROTEIN 1, MITOCHONDRIAL"/>
    <property type="match status" value="1"/>
</dbReference>
<dbReference type="Pfam" id="PF04055">
    <property type="entry name" value="Radical_SAM"/>
    <property type="match status" value="1"/>
</dbReference>
<dbReference type="InterPro" id="IPR006638">
    <property type="entry name" value="Elp3/MiaA/NifB-like_rSAM"/>
</dbReference>
<dbReference type="Proteomes" id="UP000823915">
    <property type="component" value="Unassembled WGS sequence"/>
</dbReference>
<dbReference type="GO" id="GO:0051539">
    <property type="term" value="F:4 iron, 4 sulfur cluster binding"/>
    <property type="evidence" value="ECO:0007669"/>
    <property type="project" value="UniProtKB-UniRule"/>
</dbReference>
<feature type="domain" description="Radical SAM core" evidence="10">
    <location>
        <begin position="1"/>
        <end position="226"/>
    </location>
</feature>
<dbReference type="PROSITE" id="PS51918">
    <property type="entry name" value="RADICAL_SAM"/>
    <property type="match status" value="1"/>
</dbReference>
<dbReference type="SUPFAM" id="SSF102114">
    <property type="entry name" value="Radical SAM enzymes"/>
    <property type="match status" value="1"/>
</dbReference>
<keyword evidence="9" id="KW-0963">Cytoplasm</keyword>
<comment type="subcellular location">
    <subcellularLocation>
        <location evidence="9">Cytoplasm</location>
    </subcellularLocation>
</comment>
<comment type="caution">
    <text evidence="11">The sequence shown here is derived from an EMBL/GenBank/DDBJ whole genome shotgun (WGS) entry which is preliminary data.</text>
</comment>
<reference evidence="11" key="2">
    <citation type="submission" date="2021-04" db="EMBL/GenBank/DDBJ databases">
        <authorList>
            <person name="Gilroy R."/>
        </authorList>
    </citation>
    <scope>NUCLEOTIDE SEQUENCE</scope>
    <source>
        <strain evidence="11">1282</strain>
    </source>
</reference>
<evidence type="ECO:0000256" key="1">
    <source>
        <dbReference type="ARBA" id="ARBA00006100"/>
    </source>
</evidence>
<keyword evidence="9" id="KW-0004">4Fe-4S</keyword>
<dbReference type="SFLD" id="SFLDG01082">
    <property type="entry name" value="B12-binding_domain_containing"/>
    <property type="match status" value="1"/>
</dbReference>
<keyword evidence="4 9" id="KW-0949">S-adenosyl-L-methionine</keyword>
<dbReference type="SFLD" id="SFLDG01065">
    <property type="entry name" value="anaerobic_coproporphyrinogen-I"/>
    <property type="match status" value="1"/>
</dbReference>
<dbReference type="GO" id="GO:0004109">
    <property type="term" value="F:coproporphyrinogen oxidase activity"/>
    <property type="evidence" value="ECO:0007669"/>
    <property type="project" value="InterPro"/>
</dbReference>
<dbReference type="GO" id="GO:0046872">
    <property type="term" value="F:metal ion binding"/>
    <property type="evidence" value="ECO:0007669"/>
    <property type="project" value="UniProtKB-UniRule"/>
</dbReference>
<dbReference type="SFLD" id="SFLDF00562">
    <property type="entry name" value="HemN-like__clustered_with_heat"/>
    <property type="match status" value="1"/>
</dbReference>
<keyword evidence="3 9" id="KW-0349">Heme</keyword>
<evidence type="ECO:0000259" key="10">
    <source>
        <dbReference type="PROSITE" id="PS51918"/>
    </source>
</evidence>
<dbReference type="EMBL" id="DXDU01000032">
    <property type="protein sequence ID" value="HIY25978.1"/>
    <property type="molecule type" value="Genomic_DNA"/>
</dbReference>
<organism evidence="11 12">
    <name type="scientific">Candidatus Acutalibacter pullistercoris</name>
    <dbReference type="NCBI Taxonomy" id="2838418"/>
    <lineage>
        <taxon>Bacteria</taxon>
        <taxon>Bacillati</taxon>
        <taxon>Bacillota</taxon>
        <taxon>Clostridia</taxon>
        <taxon>Eubacteriales</taxon>
        <taxon>Acutalibacteraceae</taxon>
        <taxon>Acutalibacter</taxon>
    </lineage>
</organism>
<dbReference type="SFLD" id="SFLDF00288">
    <property type="entry name" value="HemN-like__clustered_with_nucl"/>
    <property type="match status" value="1"/>
</dbReference>
<evidence type="ECO:0000256" key="3">
    <source>
        <dbReference type="ARBA" id="ARBA00022617"/>
    </source>
</evidence>
<evidence type="ECO:0000256" key="4">
    <source>
        <dbReference type="ARBA" id="ARBA00022691"/>
    </source>
</evidence>
<gene>
    <name evidence="11" type="primary">hemW</name>
    <name evidence="11" type="ORF">H9838_02250</name>
</gene>
<evidence type="ECO:0000256" key="8">
    <source>
        <dbReference type="ARBA" id="ARBA00023186"/>
    </source>
</evidence>
<name>A0A9D1YBP5_9FIRM</name>
<proteinExistence type="inferred from homology"/>
<evidence type="ECO:0000313" key="11">
    <source>
        <dbReference type="EMBL" id="HIY25978.1"/>
    </source>
</evidence>
<evidence type="ECO:0000256" key="5">
    <source>
        <dbReference type="ARBA" id="ARBA00022723"/>
    </source>
</evidence>
<dbReference type="PANTHER" id="PTHR13932">
    <property type="entry name" value="COPROPORPHYRINIGEN III OXIDASE"/>
    <property type="match status" value="1"/>
</dbReference>
<sequence length="362" mass="39739">MYFHVPFCHGKCPYCDFYSLPDSQSQMDEYAAAVLAALAPWGEKLRGREVSTVYFGGGTPSLLGAERLRSIFQGVREGFSLAPGAEVTLEANPTQVDRTFFQEAREAGFNRLSMGLQSANPEELRLLGRAHSPEQAAKAVADARAAGFENISLDLMLGLPGGSREKLSRSIDFAASLGVEHISSYLLKVEPGTPFARRGVEVPDEDEAAEQYLFAVEELGKRGYGQYEISNFAKPGRESRHNLLYWRGEEYLGLGPGAHSFLEGRRFFYPRDLAGFLAGKPPAEDGPGGDFGEFAMLNLRLTRGLCREDCLSRFGEQGGALFDQLREKARGLPPQLLRVEKGRVAFTPEGFLVSNALLLALE</sequence>
<evidence type="ECO:0000256" key="7">
    <source>
        <dbReference type="ARBA" id="ARBA00023014"/>
    </source>
</evidence>
<protein>
    <recommendedName>
        <fullName evidence="2 9">Heme chaperone HemW</fullName>
    </recommendedName>
</protein>
<dbReference type="Gene3D" id="3.20.20.70">
    <property type="entry name" value="Aldolase class I"/>
    <property type="match status" value="1"/>
</dbReference>